<dbReference type="PANTHER" id="PTHR47505:SF1">
    <property type="entry name" value="DNA UTILIZATION PROTEIN YHGH"/>
    <property type="match status" value="1"/>
</dbReference>
<dbReference type="Proteomes" id="UP000186456">
    <property type="component" value="Unassembled WGS sequence"/>
</dbReference>
<reference evidence="3 4" key="1">
    <citation type="submission" date="2016-10" db="EMBL/GenBank/DDBJ databases">
        <authorList>
            <person name="de Groot N.N."/>
        </authorList>
    </citation>
    <scope>NUCLEOTIDE SEQUENCE [LARGE SCALE GENOMIC DNA]</scope>
    <source>
        <strain evidence="3 4">StLB037</strain>
    </source>
</reference>
<evidence type="ECO:0000313" key="3">
    <source>
        <dbReference type="EMBL" id="SDO59604.1"/>
    </source>
</evidence>
<comment type="similarity">
    <text evidence="1">Belongs to the ComF/GntX family.</text>
</comment>
<dbReference type="RefSeq" id="WP_074694119.1">
    <property type="nucleotide sequence ID" value="NZ_FNJN01000001.1"/>
</dbReference>
<accession>A0A1H0KUC0</accession>
<evidence type="ECO:0000259" key="2">
    <source>
        <dbReference type="Pfam" id="PF00156"/>
    </source>
</evidence>
<dbReference type="PANTHER" id="PTHR47505">
    <property type="entry name" value="DNA UTILIZATION PROTEIN YHGH"/>
    <property type="match status" value="1"/>
</dbReference>
<dbReference type="InterPro" id="IPR000836">
    <property type="entry name" value="PRTase_dom"/>
</dbReference>
<proteinExistence type="inferred from homology"/>
<protein>
    <submittedName>
        <fullName evidence="3">Predicted amidophosphoribosyltransferases</fullName>
    </submittedName>
</protein>
<dbReference type="SUPFAM" id="SSF53271">
    <property type="entry name" value="PRTase-like"/>
    <property type="match status" value="1"/>
</dbReference>
<name>A0A1H0KUC0_MICTS</name>
<dbReference type="EMBL" id="FNJN01000001">
    <property type="protein sequence ID" value="SDO59604.1"/>
    <property type="molecule type" value="Genomic_DNA"/>
</dbReference>
<dbReference type="AlphaFoldDB" id="A0A1H0KUC0"/>
<evidence type="ECO:0000313" key="4">
    <source>
        <dbReference type="Proteomes" id="UP000186456"/>
    </source>
</evidence>
<dbReference type="Gene3D" id="3.40.50.2020">
    <property type="match status" value="1"/>
</dbReference>
<gene>
    <name evidence="3" type="ORF">SAMN04487788_0194</name>
</gene>
<feature type="domain" description="Phosphoribosyltransferase" evidence="2">
    <location>
        <begin position="115"/>
        <end position="210"/>
    </location>
</feature>
<dbReference type="Pfam" id="PF00156">
    <property type="entry name" value="Pribosyltran"/>
    <property type="match status" value="1"/>
</dbReference>
<organism evidence="3 4">
    <name type="scientific">Microbacterium testaceum (strain StLB037)</name>
    <dbReference type="NCBI Taxonomy" id="979556"/>
    <lineage>
        <taxon>Bacteria</taxon>
        <taxon>Bacillati</taxon>
        <taxon>Actinomycetota</taxon>
        <taxon>Actinomycetes</taxon>
        <taxon>Micrococcales</taxon>
        <taxon>Microbacteriaceae</taxon>
        <taxon>Microbacterium</taxon>
    </lineage>
</organism>
<keyword evidence="3" id="KW-0808">Transferase</keyword>
<dbReference type="GO" id="GO:0016757">
    <property type="term" value="F:glycosyltransferase activity"/>
    <property type="evidence" value="ECO:0007669"/>
    <property type="project" value="UniProtKB-KW"/>
</dbReference>
<sequence>MSLSAALTSSFRDALTFWLPVACAGCGVVDTDLCAGCRDALAPSPIRRAIGSGMTVTSALAFDGVAARVIRSLKEEGRTGLARDLAPALDAVLRLTVPTDARVTTVPGTRAAFRRRGFRPLDILLRRAGWTHERLLRVARATDDQRGLGRSARRENVGGAFAARPVPGGVVVVVDDVVTTGSTLSEAARALRAAGADEVIAVALAHTPRRRNIEGESRVIET</sequence>
<evidence type="ECO:0000256" key="1">
    <source>
        <dbReference type="ARBA" id="ARBA00008007"/>
    </source>
</evidence>
<dbReference type="InterPro" id="IPR029057">
    <property type="entry name" value="PRTase-like"/>
</dbReference>
<keyword evidence="3" id="KW-0328">Glycosyltransferase</keyword>
<dbReference type="InterPro" id="IPR051910">
    <property type="entry name" value="ComF/GntX_DNA_util-trans"/>
</dbReference>